<evidence type="ECO:0000313" key="2">
    <source>
        <dbReference type="Proteomes" id="UP000501991"/>
    </source>
</evidence>
<proteinExistence type="predicted"/>
<protein>
    <submittedName>
        <fullName evidence="1">Uncharacterized protein</fullName>
    </submittedName>
</protein>
<dbReference type="EMBL" id="CP048836">
    <property type="protein sequence ID" value="QID16599.1"/>
    <property type="molecule type" value="Genomic_DNA"/>
</dbReference>
<dbReference type="KEGG" id="azq:G3580_02525"/>
<name>A0A6C1B0T2_9RHOO</name>
<reference evidence="1 2" key="1">
    <citation type="submission" date="2020-02" db="EMBL/GenBank/DDBJ databases">
        <title>Nitrogenibacter mangrovi gen. nov., sp. nov. isolated from mangrove sediment, a denitrifying betaproteobacterium.</title>
        <authorList>
            <person name="Liao H."/>
            <person name="Tian Y."/>
        </authorList>
    </citation>
    <scope>NUCLEOTIDE SEQUENCE [LARGE SCALE GENOMIC DNA]</scope>
    <source>
        <strain evidence="1 2">M9-3-2</strain>
    </source>
</reference>
<dbReference type="Proteomes" id="UP000501991">
    <property type="component" value="Chromosome"/>
</dbReference>
<organism evidence="1 2">
    <name type="scientific">Nitrogeniibacter mangrovi</name>
    <dbReference type="NCBI Taxonomy" id="2016596"/>
    <lineage>
        <taxon>Bacteria</taxon>
        <taxon>Pseudomonadati</taxon>
        <taxon>Pseudomonadota</taxon>
        <taxon>Betaproteobacteria</taxon>
        <taxon>Rhodocyclales</taxon>
        <taxon>Zoogloeaceae</taxon>
        <taxon>Nitrogeniibacter</taxon>
    </lineage>
</organism>
<accession>A0A6C1B0T2</accession>
<evidence type="ECO:0000313" key="1">
    <source>
        <dbReference type="EMBL" id="QID16599.1"/>
    </source>
</evidence>
<dbReference type="AlphaFoldDB" id="A0A6C1B0T2"/>
<keyword evidence="2" id="KW-1185">Reference proteome</keyword>
<dbReference type="RefSeq" id="WP_173763768.1">
    <property type="nucleotide sequence ID" value="NZ_CP048836.1"/>
</dbReference>
<gene>
    <name evidence="1" type="ORF">G3580_02525</name>
</gene>
<sequence length="103" mass="11813">MLLESVRDVCFLYEVVRCIKNVCGNDALSIKFAVQAMAEMRDHHLIDITVGEHLDESAAAPKGLSQLDRLFRSEQCSFCTVTPTDKGREWVERYWSLFEELNS</sequence>